<reference evidence="1" key="1">
    <citation type="journal article" date="2014" name="Front. Microbiol.">
        <title>High frequency of phylogenetically diverse reductive dehalogenase-homologous genes in deep subseafloor sedimentary metagenomes.</title>
        <authorList>
            <person name="Kawai M."/>
            <person name="Futagami T."/>
            <person name="Toyoda A."/>
            <person name="Takaki Y."/>
            <person name="Nishi S."/>
            <person name="Hori S."/>
            <person name="Arai W."/>
            <person name="Tsubouchi T."/>
            <person name="Morono Y."/>
            <person name="Uchiyama I."/>
            <person name="Ito T."/>
            <person name="Fujiyama A."/>
            <person name="Inagaki F."/>
            <person name="Takami H."/>
        </authorList>
    </citation>
    <scope>NUCLEOTIDE SEQUENCE</scope>
    <source>
        <strain evidence="1">Expedition CK06-06</strain>
    </source>
</reference>
<organism evidence="1">
    <name type="scientific">marine sediment metagenome</name>
    <dbReference type="NCBI Taxonomy" id="412755"/>
    <lineage>
        <taxon>unclassified sequences</taxon>
        <taxon>metagenomes</taxon>
        <taxon>ecological metagenomes</taxon>
    </lineage>
</organism>
<accession>X1QET4</accession>
<feature type="non-terminal residue" evidence="1">
    <location>
        <position position="150"/>
    </location>
</feature>
<dbReference type="AlphaFoldDB" id="X1QET4"/>
<gene>
    <name evidence="1" type="ORF">S06H3_62586</name>
</gene>
<feature type="non-terminal residue" evidence="1">
    <location>
        <position position="1"/>
    </location>
</feature>
<dbReference type="Pfam" id="PF13337">
    <property type="entry name" value="BrxL_ATPase"/>
    <property type="match status" value="1"/>
</dbReference>
<proteinExistence type="predicted"/>
<comment type="caution">
    <text evidence="1">The sequence shown here is derived from an EMBL/GenBank/DDBJ whole genome shotgun (WGS) entry which is preliminary data.</text>
</comment>
<protein>
    <submittedName>
        <fullName evidence="1">Uncharacterized protein</fullName>
    </submittedName>
</protein>
<name>X1QET4_9ZZZZ</name>
<evidence type="ECO:0000313" key="1">
    <source>
        <dbReference type="EMBL" id="GAI49520.1"/>
    </source>
</evidence>
<sequence length="150" mass="17671">SYNKYFLSLPDTFKESALLERFHGFIEGWKLPRYNVSLEVKGYTLNVEYFSEILHELREIPLYATIVEDLIEIPEKADGRHITAIKRLAVAYLKLLFPNVSSAKDIDKEEFFNYCLLPAIEKRRIILEQLILIDPEYSQDKYEIPKIKIV</sequence>
<dbReference type="InterPro" id="IPR014061">
    <property type="entry name" value="BrxL-like"/>
</dbReference>
<dbReference type="EMBL" id="BARV01041305">
    <property type="protein sequence ID" value="GAI49520.1"/>
    <property type="molecule type" value="Genomic_DNA"/>
</dbReference>